<dbReference type="AlphaFoldDB" id="A0A7W6RX51"/>
<dbReference type="InterPro" id="IPR015424">
    <property type="entry name" value="PyrdxlP-dep_Trfase"/>
</dbReference>
<evidence type="ECO:0000256" key="5">
    <source>
        <dbReference type="PIRNR" id="PIRNR038940"/>
    </source>
</evidence>
<dbReference type="Gene3D" id="3.40.640.10">
    <property type="entry name" value="Type I PLP-dependent aspartate aminotransferase-like (Major domain)"/>
    <property type="match status" value="1"/>
</dbReference>
<comment type="function">
    <text evidence="5">Catalyzes the cleavage of L-allo-threonine and L-threonine to glycine and acetaldehyde.</text>
</comment>
<organism evidence="7 8">
    <name type="scientific">Roseospira goensis</name>
    <dbReference type="NCBI Taxonomy" id="391922"/>
    <lineage>
        <taxon>Bacteria</taxon>
        <taxon>Pseudomonadati</taxon>
        <taxon>Pseudomonadota</taxon>
        <taxon>Alphaproteobacteria</taxon>
        <taxon>Rhodospirillales</taxon>
        <taxon>Rhodospirillaceae</taxon>
        <taxon>Roseospira</taxon>
    </lineage>
</organism>
<dbReference type="InterPro" id="IPR015421">
    <property type="entry name" value="PyrdxlP-dep_Trfase_major"/>
</dbReference>
<evidence type="ECO:0000256" key="2">
    <source>
        <dbReference type="ARBA" id="ARBA00006966"/>
    </source>
</evidence>
<dbReference type="InterPro" id="IPR015422">
    <property type="entry name" value="PyrdxlP-dep_Trfase_small"/>
</dbReference>
<comment type="caution">
    <text evidence="7">The sequence shown here is derived from an EMBL/GenBank/DDBJ whole genome shotgun (WGS) entry which is preliminary data.</text>
</comment>
<dbReference type="Pfam" id="PF01212">
    <property type="entry name" value="Beta_elim_lyase"/>
    <property type="match status" value="1"/>
</dbReference>
<protein>
    <recommendedName>
        <fullName evidence="5">L-threonine aldolase</fullName>
        <ecNumber evidence="5">4.1.2.48</ecNumber>
    </recommendedName>
</protein>
<keyword evidence="4 5" id="KW-0663">Pyridoxal phosphate</keyword>
<dbReference type="InterPro" id="IPR001597">
    <property type="entry name" value="ArAA_b-elim_lyase/Thr_aldolase"/>
</dbReference>
<comment type="catalytic activity">
    <reaction evidence="5">
        <text>L-allo-threonine = acetaldehyde + glycine</text>
        <dbReference type="Rhea" id="RHEA:26209"/>
        <dbReference type="ChEBI" id="CHEBI:15343"/>
        <dbReference type="ChEBI" id="CHEBI:57305"/>
        <dbReference type="ChEBI" id="CHEBI:58585"/>
        <dbReference type="EC" id="4.1.2.48"/>
    </reaction>
</comment>
<comment type="subunit">
    <text evidence="3">Homotetramer.</text>
</comment>
<comment type="catalytic activity">
    <reaction evidence="5">
        <text>L-threonine = acetaldehyde + glycine</text>
        <dbReference type="Rhea" id="RHEA:19625"/>
        <dbReference type="ChEBI" id="CHEBI:15343"/>
        <dbReference type="ChEBI" id="CHEBI:57305"/>
        <dbReference type="ChEBI" id="CHEBI:57926"/>
        <dbReference type="EC" id="4.1.2.48"/>
    </reaction>
</comment>
<dbReference type="EC" id="4.1.2.48" evidence="5"/>
<dbReference type="PANTHER" id="PTHR48097:SF5">
    <property type="entry name" value="LOW SPECIFICITY L-THREONINE ALDOLASE"/>
    <property type="match status" value="1"/>
</dbReference>
<dbReference type="PANTHER" id="PTHR48097">
    <property type="entry name" value="L-THREONINE ALDOLASE-RELATED"/>
    <property type="match status" value="1"/>
</dbReference>
<comment type="cofactor">
    <cofactor evidence="1 5">
        <name>pyridoxal 5'-phosphate</name>
        <dbReference type="ChEBI" id="CHEBI:597326"/>
    </cofactor>
</comment>
<name>A0A7W6RX51_9PROT</name>
<evidence type="ECO:0000313" key="7">
    <source>
        <dbReference type="EMBL" id="MBB4284858.1"/>
    </source>
</evidence>
<sequence length="349" mass="36172">MDFRSDNVTGAAPAITAALAAAAAGTAAPYGADPWTDRLTARLAAVFETEVAVFPVVTGTAANALALAQLVPPFGAVICHEDSHINTDECGAPEMFTGGAKLVAVPGGAGRLDPAAVDAAIRRTGYRKVHRVRPAAVSVTQATECGTVYTVEQVAAVADVCRRHGLALHMDGARFANAVAALGCAPADLTWRAGVDVLCLGATKSGAWAAEAVVVFRPELATDIAERRKRAGHLLSKMRFVSAQLLAWLDDDLWLRHGAHANAMARRLGAGLAAVPGVTVPDPVEANMVFPVLPPGLAEGLRAAGVLFGDWPSEHADMVRFVTSFQSRPEDVDAVVARARDLAVAPAGA</sequence>
<evidence type="ECO:0000256" key="1">
    <source>
        <dbReference type="ARBA" id="ARBA00001933"/>
    </source>
</evidence>
<dbReference type="InterPro" id="IPR026273">
    <property type="entry name" value="Low_specificity_L-TA_bact"/>
</dbReference>
<feature type="domain" description="Aromatic amino acid beta-eliminating lyase/threonine aldolase" evidence="6">
    <location>
        <begin position="2"/>
        <end position="290"/>
    </location>
</feature>
<comment type="similarity">
    <text evidence="2 5">Belongs to the threonine aldolase family.</text>
</comment>
<dbReference type="Gene3D" id="3.90.1150.10">
    <property type="entry name" value="Aspartate Aminotransferase, domain 1"/>
    <property type="match status" value="1"/>
</dbReference>
<evidence type="ECO:0000259" key="6">
    <source>
        <dbReference type="Pfam" id="PF01212"/>
    </source>
</evidence>
<reference evidence="7 8" key="1">
    <citation type="submission" date="2020-08" db="EMBL/GenBank/DDBJ databases">
        <title>Genome sequencing of Purple Non-Sulfur Bacteria from various extreme environments.</title>
        <authorList>
            <person name="Mayer M."/>
        </authorList>
    </citation>
    <scope>NUCLEOTIDE SEQUENCE [LARGE SCALE GENOMIC DNA]</scope>
    <source>
        <strain evidence="7 8">JA135</strain>
    </source>
</reference>
<dbReference type="Proteomes" id="UP000555728">
    <property type="component" value="Unassembled WGS sequence"/>
</dbReference>
<evidence type="ECO:0000256" key="4">
    <source>
        <dbReference type="ARBA" id="ARBA00022898"/>
    </source>
</evidence>
<dbReference type="EMBL" id="JACIGI010000003">
    <property type="protein sequence ID" value="MBB4284858.1"/>
    <property type="molecule type" value="Genomic_DNA"/>
</dbReference>
<dbReference type="PIRSF" id="PIRSF038940">
    <property type="entry name" value="Low_specificity_LTA"/>
    <property type="match status" value="1"/>
</dbReference>
<dbReference type="GO" id="GO:0004793">
    <property type="term" value="F:threonine aldolase activity"/>
    <property type="evidence" value="ECO:0007669"/>
    <property type="project" value="UniProtKB-UniRule"/>
</dbReference>
<gene>
    <name evidence="7" type="ORF">GGD88_000569</name>
</gene>
<dbReference type="GO" id="GO:0006567">
    <property type="term" value="P:L-threonine catabolic process"/>
    <property type="evidence" value="ECO:0007669"/>
    <property type="project" value="UniProtKB-UniRule"/>
</dbReference>
<dbReference type="RefSeq" id="WP_184431485.1">
    <property type="nucleotide sequence ID" value="NZ_JACIGI010000003.1"/>
</dbReference>
<accession>A0A7W6RX51</accession>
<proteinExistence type="inferred from homology"/>
<dbReference type="SUPFAM" id="SSF53383">
    <property type="entry name" value="PLP-dependent transferases"/>
    <property type="match status" value="1"/>
</dbReference>
<evidence type="ECO:0000313" key="8">
    <source>
        <dbReference type="Proteomes" id="UP000555728"/>
    </source>
</evidence>
<keyword evidence="8" id="KW-1185">Reference proteome</keyword>
<evidence type="ECO:0000256" key="3">
    <source>
        <dbReference type="ARBA" id="ARBA00011881"/>
    </source>
</evidence>
<keyword evidence="5 7" id="KW-0456">Lyase</keyword>